<evidence type="ECO:0000256" key="5">
    <source>
        <dbReference type="ARBA" id="ARBA00023136"/>
    </source>
</evidence>
<gene>
    <name evidence="8" type="ORF">ACFO3E_03180</name>
</gene>
<feature type="transmembrane region" description="Helical" evidence="6">
    <location>
        <begin position="225"/>
        <end position="243"/>
    </location>
</feature>
<evidence type="ECO:0000256" key="3">
    <source>
        <dbReference type="ARBA" id="ARBA00022692"/>
    </source>
</evidence>
<dbReference type="EMBL" id="JBHSFZ010000004">
    <property type="protein sequence ID" value="MFC4593201.1"/>
    <property type="molecule type" value="Genomic_DNA"/>
</dbReference>
<reference evidence="9" key="1">
    <citation type="journal article" date="2019" name="Int. J. Syst. Evol. Microbiol.">
        <title>The Global Catalogue of Microorganisms (GCM) 10K type strain sequencing project: providing services to taxonomists for standard genome sequencing and annotation.</title>
        <authorList>
            <consortium name="The Broad Institute Genomics Platform"/>
            <consortium name="The Broad Institute Genome Sequencing Center for Infectious Disease"/>
            <person name="Wu L."/>
            <person name="Ma J."/>
        </authorList>
    </citation>
    <scope>NUCLEOTIDE SEQUENCE [LARGE SCALE GENOMIC DNA]</scope>
    <source>
        <strain evidence="9">NBRC 103632</strain>
    </source>
</reference>
<feature type="domain" description="Major facilitator superfamily (MFS) profile" evidence="7">
    <location>
        <begin position="17"/>
        <end position="426"/>
    </location>
</feature>
<feature type="transmembrane region" description="Helical" evidence="6">
    <location>
        <begin position="364"/>
        <end position="387"/>
    </location>
</feature>
<feature type="transmembrane region" description="Helical" evidence="6">
    <location>
        <begin position="12"/>
        <end position="31"/>
    </location>
</feature>
<evidence type="ECO:0000256" key="4">
    <source>
        <dbReference type="ARBA" id="ARBA00022989"/>
    </source>
</evidence>
<dbReference type="Pfam" id="PF07690">
    <property type="entry name" value="MFS_1"/>
    <property type="match status" value="1"/>
</dbReference>
<accession>A0ABV9EU61</accession>
<dbReference type="Gene3D" id="1.20.1250.20">
    <property type="entry name" value="MFS general substrate transporter like domains"/>
    <property type="match status" value="1"/>
</dbReference>
<keyword evidence="2" id="KW-0813">Transport</keyword>
<evidence type="ECO:0000313" key="9">
    <source>
        <dbReference type="Proteomes" id="UP001595957"/>
    </source>
</evidence>
<dbReference type="InterPro" id="IPR036259">
    <property type="entry name" value="MFS_trans_sf"/>
</dbReference>
<dbReference type="PANTHER" id="PTHR23505">
    <property type="entry name" value="SPINSTER"/>
    <property type="match status" value="1"/>
</dbReference>
<keyword evidence="3 6" id="KW-0812">Transmembrane</keyword>
<feature type="transmembrane region" description="Helical" evidence="6">
    <location>
        <begin position="263"/>
        <end position="282"/>
    </location>
</feature>
<feature type="transmembrane region" description="Helical" evidence="6">
    <location>
        <begin position="172"/>
        <end position="190"/>
    </location>
</feature>
<evidence type="ECO:0000259" key="7">
    <source>
        <dbReference type="PROSITE" id="PS50850"/>
    </source>
</evidence>
<dbReference type="RefSeq" id="WP_380802452.1">
    <property type="nucleotide sequence ID" value="NZ_JBHSFZ010000004.1"/>
</dbReference>
<organism evidence="8 9">
    <name type="scientific">Sphingobium tyrosinilyticum</name>
    <dbReference type="NCBI Taxonomy" id="2715436"/>
    <lineage>
        <taxon>Bacteria</taxon>
        <taxon>Pseudomonadati</taxon>
        <taxon>Pseudomonadota</taxon>
        <taxon>Alphaproteobacteria</taxon>
        <taxon>Sphingomonadales</taxon>
        <taxon>Sphingomonadaceae</taxon>
        <taxon>Sphingobium</taxon>
    </lineage>
</organism>
<name>A0ABV9EU61_9SPHN</name>
<dbReference type="CDD" id="cd17328">
    <property type="entry name" value="MFS_spinster_like"/>
    <property type="match status" value="1"/>
</dbReference>
<protein>
    <submittedName>
        <fullName evidence="8">Spinster family MFS transporter</fullName>
    </submittedName>
</protein>
<evidence type="ECO:0000256" key="2">
    <source>
        <dbReference type="ARBA" id="ARBA00022448"/>
    </source>
</evidence>
<feature type="transmembrane region" description="Helical" evidence="6">
    <location>
        <begin position="327"/>
        <end position="352"/>
    </location>
</feature>
<dbReference type="InterPro" id="IPR020846">
    <property type="entry name" value="MFS_dom"/>
</dbReference>
<comment type="subcellular location">
    <subcellularLocation>
        <location evidence="1">Membrane</location>
        <topology evidence="1">Multi-pass membrane protein</topology>
    </subcellularLocation>
</comment>
<feature type="transmembrane region" description="Helical" evidence="6">
    <location>
        <begin position="294"/>
        <end position="315"/>
    </location>
</feature>
<dbReference type="InterPro" id="IPR044770">
    <property type="entry name" value="MFS_spinster-like"/>
</dbReference>
<evidence type="ECO:0000256" key="1">
    <source>
        <dbReference type="ARBA" id="ARBA00004141"/>
    </source>
</evidence>
<proteinExistence type="predicted"/>
<feature type="transmembrane region" description="Helical" evidence="6">
    <location>
        <begin position="145"/>
        <end position="166"/>
    </location>
</feature>
<feature type="transmembrane region" description="Helical" evidence="6">
    <location>
        <begin position="399"/>
        <end position="419"/>
    </location>
</feature>
<dbReference type="PANTHER" id="PTHR23505:SF79">
    <property type="entry name" value="PROTEIN SPINSTER"/>
    <property type="match status" value="1"/>
</dbReference>
<dbReference type="Proteomes" id="UP001595957">
    <property type="component" value="Unassembled WGS sequence"/>
</dbReference>
<dbReference type="SUPFAM" id="SSF103473">
    <property type="entry name" value="MFS general substrate transporter"/>
    <property type="match status" value="1"/>
</dbReference>
<dbReference type="PROSITE" id="PS50850">
    <property type="entry name" value="MFS"/>
    <property type="match status" value="1"/>
</dbReference>
<evidence type="ECO:0000313" key="8">
    <source>
        <dbReference type="EMBL" id="MFC4593201.1"/>
    </source>
</evidence>
<comment type="caution">
    <text evidence="8">The sequence shown here is derived from an EMBL/GenBank/DDBJ whole genome shotgun (WGS) entry which is preliminary data.</text>
</comment>
<keyword evidence="4 6" id="KW-1133">Transmembrane helix</keyword>
<feature type="transmembrane region" description="Helical" evidence="6">
    <location>
        <begin position="51"/>
        <end position="73"/>
    </location>
</feature>
<keyword evidence="9" id="KW-1185">Reference proteome</keyword>
<keyword evidence="5 6" id="KW-0472">Membrane</keyword>
<sequence>MLPSEERPARPAYALYILLLLLAINALSYADRHVFSVLIPSIKAEFGATDSLLGLIGGPGFIVSYVLFSMPLARVADRWSRRGVLTLSATLWSAATAACGAAGSMAQLAVSRLIVGIGEAGGLPPAQSLLADLYDERRRSGAMGVLSSATYVGVVLGLTGGAAVGALWGWRWAFYALAIPGFPLALLLWLTGPRRVRAAKTVQSAPSESLWASARRFWAIPSLRLLALGVGTFNIFGYAAAIWKPAFFMRSHGMTMVEAGSWLGVGAAIGGITGSMLSGFIVDRLRARGEIWQLRVPAIAFLLAFPLFMFMYLLPGGAAVHIGDFRIPGVALLSILTGMMSAMWAGPAFGAAARLVLPEQRAQATAMLVVIINVIGSALGPVLGGVVSDLLTGRFGAESLRISLMSMSILTVLGGWLFWRAASHYPSDLARAARPQADVDAYDGRVGGAKLKEA</sequence>
<evidence type="ECO:0000256" key="6">
    <source>
        <dbReference type="SAM" id="Phobius"/>
    </source>
</evidence>
<dbReference type="InterPro" id="IPR011701">
    <property type="entry name" value="MFS"/>
</dbReference>